<dbReference type="Proteomes" id="UP000004691">
    <property type="component" value="Unassembled WGS sequence"/>
</dbReference>
<dbReference type="PANTHER" id="PTHR34978:SF3">
    <property type="entry name" value="SLR0241 PROTEIN"/>
    <property type="match status" value="1"/>
</dbReference>
<dbReference type="Gene3D" id="3.30.2010.10">
    <property type="entry name" value="Metalloproteases ('zincins'), catalytic domain"/>
    <property type="match status" value="1"/>
</dbReference>
<dbReference type="PANTHER" id="PTHR34978">
    <property type="entry name" value="POSSIBLE SENSOR-TRANSDUCER PROTEIN BLAR"/>
    <property type="match status" value="1"/>
</dbReference>
<reference evidence="3 4" key="1">
    <citation type="submission" date="2012-01" db="EMBL/GenBank/DDBJ databases">
        <title>Improved High-Quality Draft sequence of Saccharomonospora xinjiangensis XJ-54.</title>
        <authorList>
            <consortium name="US DOE Joint Genome Institute"/>
            <person name="Lucas S."/>
            <person name="Han J."/>
            <person name="Lapidus A."/>
            <person name="Cheng J.-F."/>
            <person name="Goodwin L."/>
            <person name="Pitluck S."/>
            <person name="Peters L."/>
            <person name="Mikhailova N."/>
            <person name="Teshima H."/>
            <person name="Detter J.C."/>
            <person name="Han C."/>
            <person name="Tapia R."/>
            <person name="Land M."/>
            <person name="Hauser L."/>
            <person name="Kyrpides N."/>
            <person name="Ivanova N."/>
            <person name="Pagani I."/>
            <person name="Brambilla E.-M."/>
            <person name="Klenk H.-P."/>
            <person name="Woyke T."/>
        </authorList>
    </citation>
    <scope>NUCLEOTIDE SEQUENCE [LARGE SCALE GENOMIC DNA]</scope>
    <source>
        <strain evidence="3 4">XJ-54</strain>
    </source>
</reference>
<dbReference type="CDD" id="cd07326">
    <property type="entry name" value="M56_BlaR1_MecR1_like"/>
    <property type="match status" value="1"/>
</dbReference>
<sequence length="313" mass="32425">MTLALGLLAAAIVIGVAAPAYLRLAVTPRVRPGLALAGWASSVLAVSLLVPAAGLLLAFPAGSGLDGLIGMANTCVNAVLSRGEVVWADIARLGGAAVLLGMTVRVIAVALVTLRRHRRDRREHVTLLRAVGHADGRVLWIETPVPVAYSVGGRDATIVATRGVARLSAPERDAVLAHEQAHLRGRHHLLVLLADIAAVALPFIPLFRLAPDAVRVLVELAADADAARRHGPGPVRSALLSVTAGQAPNTALAMSRDAVDARLLWLENSHLATRRMPVRAGYALATVVTTVPALLAVAAVAALVTLYCLVAAG</sequence>
<feature type="transmembrane region" description="Helical" evidence="1">
    <location>
        <begin position="93"/>
        <end position="114"/>
    </location>
</feature>
<feature type="transmembrane region" description="Helical" evidence="1">
    <location>
        <begin position="282"/>
        <end position="310"/>
    </location>
</feature>
<dbReference type="InterPro" id="IPR008756">
    <property type="entry name" value="Peptidase_M56"/>
</dbReference>
<keyword evidence="1" id="KW-0812">Transmembrane</keyword>
<feature type="domain" description="Peptidase M56" evidence="2">
    <location>
        <begin position="86"/>
        <end position="229"/>
    </location>
</feature>
<keyword evidence="4" id="KW-1185">Reference proteome</keyword>
<dbReference type="EMBL" id="JH636049">
    <property type="protein sequence ID" value="EID56281.1"/>
    <property type="molecule type" value="Genomic_DNA"/>
</dbReference>
<evidence type="ECO:0000313" key="4">
    <source>
        <dbReference type="Proteomes" id="UP000004691"/>
    </source>
</evidence>
<proteinExistence type="predicted"/>
<accession>I0V828</accession>
<protein>
    <submittedName>
        <fullName evidence="3">Antirepressor regulating drug resistance protein</fullName>
    </submittedName>
</protein>
<dbReference type="InterPro" id="IPR052173">
    <property type="entry name" value="Beta-lactam_resp_regulator"/>
</dbReference>
<feature type="transmembrane region" description="Helical" evidence="1">
    <location>
        <begin position="35"/>
        <end position="57"/>
    </location>
</feature>
<feature type="transmembrane region" description="Helical" evidence="1">
    <location>
        <begin position="189"/>
        <end position="210"/>
    </location>
</feature>
<evidence type="ECO:0000313" key="3">
    <source>
        <dbReference type="EMBL" id="EID56281.1"/>
    </source>
</evidence>
<name>I0V828_9PSEU</name>
<organism evidence="3 4">
    <name type="scientific">Saccharomonospora xinjiangensis XJ-54</name>
    <dbReference type="NCBI Taxonomy" id="882086"/>
    <lineage>
        <taxon>Bacteria</taxon>
        <taxon>Bacillati</taxon>
        <taxon>Actinomycetota</taxon>
        <taxon>Actinomycetes</taxon>
        <taxon>Pseudonocardiales</taxon>
        <taxon>Pseudonocardiaceae</taxon>
        <taxon>Saccharomonospora</taxon>
    </lineage>
</organism>
<dbReference type="Pfam" id="PF05569">
    <property type="entry name" value="Peptidase_M56"/>
    <property type="match status" value="1"/>
</dbReference>
<evidence type="ECO:0000259" key="2">
    <source>
        <dbReference type="Pfam" id="PF05569"/>
    </source>
</evidence>
<keyword evidence="1" id="KW-0472">Membrane</keyword>
<dbReference type="STRING" id="882086.SacxiDRAFT_4092"/>
<dbReference type="HOGENOM" id="CLU_056335_0_0_11"/>
<dbReference type="eggNOG" id="COG0501">
    <property type="taxonomic scope" value="Bacteria"/>
</dbReference>
<dbReference type="OrthoDB" id="9785340at2"/>
<gene>
    <name evidence="3" type="ORF">SacxiDRAFT_4092</name>
</gene>
<dbReference type="RefSeq" id="WP_006240515.1">
    <property type="nucleotide sequence ID" value="NZ_JH636049.1"/>
</dbReference>
<dbReference type="AlphaFoldDB" id="I0V828"/>
<evidence type="ECO:0000256" key="1">
    <source>
        <dbReference type="SAM" id="Phobius"/>
    </source>
</evidence>
<keyword evidence="1" id="KW-1133">Transmembrane helix</keyword>